<accession>B4F0N3</accession>
<reference evidence="1 2" key="1">
    <citation type="journal article" date="2008" name="J. Bacteriol.">
        <title>Complete genome sequence of uropathogenic Proteus mirabilis, a master of both adherence and motility.</title>
        <authorList>
            <person name="Pearson M.M."/>
            <person name="Sebaihia M."/>
            <person name="Churcher C."/>
            <person name="Quail M.A."/>
            <person name="Seshasayee A.S."/>
            <person name="Luscombe N.M."/>
            <person name="Abdellah Z."/>
            <person name="Arrosmith C."/>
            <person name="Atkin B."/>
            <person name="Chillingworth T."/>
            <person name="Hauser H."/>
            <person name="Jagels K."/>
            <person name="Moule S."/>
            <person name="Mungall K."/>
            <person name="Norbertczak H."/>
            <person name="Rabbinowitsch E."/>
            <person name="Walker D."/>
            <person name="Whithead S."/>
            <person name="Thomson N.R."/>
            <person name="Rather P.N."/>
            <person name="Parkhill J."/>
            <person name="Mobley H.L."/>
        </authorList>
    </citation>
    <scope>NUCLEOTIDE SEQUENCE [LARGE SCALE GENOMIC DNA]</scope>
    <source>
        <strain evidence="1 2">HI4320</strain>
    </source>
</reference>
<evidence type="ECO:0000313" key="1">
    <source>
        <dbReference type="EMBL" id="CAR44060.1"/>
    </source>
</evidence>
<gene>
    <name evidence="1" type="ordered locus">PMI2015</name>
</gene>
<organism evidence="1 2">
    <name type="scientific">Proteus mirabilis (strain HI4320)</name>
    <dbReference type="NCBI Taxonomy" id="529507"/>
    <lineage>
        <taxon>Bacteria</taxon>
        <taxon>Pseudomonadati</taxon>
        <taxon>Pseudomonadota</taxon>
        <taxon>Gammaproteobacteria</taxon>
        <taxon>Enterobacterales</taxon>
        <taxon>Morganellaceae</taxon>
        <taxon>Proteus</taxon>
    </lineage>
</organism>
<dbReference type="EMBL" id="AM942759">
    <property type="protein sequence ID" value="CAR44060.1"/>
    <property type="molecule type" value="Genomic_DNA"/>
</dbReference>
<evidence type="ECO:0000313" key="2">
    <source>
        <dbReference type="Proteomes" id="UP000008319"/>
    </source>
</evidence>
<keyword evidence="2" id="KW-1185">Reference proteome</keyword>
<sequence length="64" mass="7798">MNKGVLVSKKRRIENFNEVILNLSDNNFTWHFKEKIEDRHFIFYILLFLQKSVMLLKNDDDILL</sequence>
<protein>
    <submittedName>
        <fullName evidence="1">Uncharacterized protein</fullName>
    </submittedName>
</protein>
<name>B4F0N3_PROMH</name>
<dbReference type="AlphaFoldDB" id="B4F0N3"/>
<dbReference type="EnsemblBacteria" id="CAR44060">
    <property type="protein sequence ID" value="CAR44060"/>
    <property type="gene ID" value="PMI2015"/>
</dbReference>
<dbReference type="Proteomes" id="UP000008319">
    <property type="component" value="Chromosome"/>
</dbReference>
<dbReference type="KEGG" id="pmr:PMI2015"/>
<dbReference type="HOGENOM" id="CLU_2864263_0_0_6"/>
<proteinExistence type="predicted"/>